<comment type="cofactor">
    <cofactor evidence="1 6">
        <name>FAD</name>
        <dbReference type="ChEBI" id="CHEBI:57692"/>
    </cofactor>
</comment>
<reference evidence="8 9" key="2">
    <citation type="journal article" date="2014" name="J. Gen. Appl. Microbiol.">
        <title>The early diverging ascomycetous budding yeast Saitoella complicata has three histone deacetylases belonging to the Clr6, Hos2, and Rpd3 lineages.</title>
        <authorList>
            <person name="Nishida H."/>
            <person name="Matsumoto T."/>
            <person name="Kondo S."/>
            <person name="Hamamoto M."/>
            <person name="Yoshikawa H."/>
        </authorList>
    </citation>
    <scope>NUCLEOTIDE SEQUENCE [LARGE SCALE GENOMIC DNA]</scope>
    <source>
        <strain evidence="8 9">NRRL Y-17804</strain>
    </source>
</reference>
<evidence type="ECO:0000259" key="7">
    <source>
        <dbReference type="Pfam" id="PF01266"/>
    </source>
</evidence>
<dbReference type="GO" id="GO:0019478">
    <property type="term" value="P:D-amino acid catabolic process"/>
    <property type="evidence" value="ECO:0007669"/>
    <property type="project" value="TreeGrafter"/>
</dbReference>
<comment type="caution">
    <text evidence="8">The sequence shown here is derived from an EMBL/GenBank/DDBJ whole genome shotgun (WGS) entry which is preliminary data.</text>
</comment>
<evidence type="ECO:0000256" key="5">
    <source>
        <dbReference type="ARBA" id="ARBA00023002"/>
    </source>
</evidence>
<dbReference type="GO" id="GO:0071949">
    <property type="term" value="F:FAD binding"/>
    <property type="evidence" value="ECO:0007669"/>
    <property type="project" value="InterPro"/>
</dbReference>
<evidence type="ECO:0000256" key="2">
    <source>
        <dbReference type="ARBA" id="ARBA00006730"/>
    </source>
</evidence>
<feature type="domain" description="FAD dependent oxidoreductase" evidence="7">
    <location>
        <begin position="65"/>
        <end position="405"/>
    </location>
</feature>
<dbReference type="GO" id="GO:0003884">
    <property type="term" value="F:D-amino-acid oxidase activity"/>
    <property type="evidence" value="ECO:0007669"/>
    <property type="project" value="InterPro"/>
</dbReference>
<feature type="binding site" evidence="6">
    <location>
        <begin position="109"/>
        <end position="110"/>
    </location>
    <ligand>
        <name>FAD</name>
        <dbReference type="ChEBI" id="CHEBI:57692"/>
    </ligand>
</feature>
<evidence type="ECO:0000313" key="9">
    <source>
        <dbReference type="Proteomes" id="UP000033140"/>
    </source>
</evidence>
<dbReference type="PIRSF" id="PIRSF000189">
    <property type="entry name" value="D-aa_oxidase"/>
    <property type="match status" value="1"/>
</dbReference>
<dbReference type="GO" id="GO:0005737">
    <property type="term" value="C:cytoplasm"/>
    <property type="evidence" value="ECO:0007669"/>
    <property type="project" value="TreeGrafter"/>
</dbReference>
<keyword evidence="5" id="KW-0560">Oxidoreductase</keyword>
<feature type="binding site" evidence="6">
    <location>
        <position position="389"/>
    </location>
    <ligand>
        <name>D-dopa</name>
        <dbReference type="ChEBI" id="CHEBI:149689"/>
    </ligand>
</feature>
<organism evidence="8 9">
    <name type="scientific">Saitoella complicata (strain BCRC 22490 / CBS 7301 / JCM 7358 / NBRC 10748 / NRRL Y-17804)</name>
    <dbReference type="NCBI Taxonomy" id="698492"/>
    <lineage>
        <taxon>Eukaryota</taxon>
        <taxon>Fungi</taxon>
        <taxon>Dikarya</taxon>
        <taxon>Ascomycota</taxon>
        <taxon>Taphrinomycotina</taxon>
        <taxon>Taphrinomycotina incertae sedis</taxon>
        <taxon>Saitoella</taxon>
    </lineage>
</organism>
<dbReference type="OMA" id="PGMREPK"/>
<dbReference type="InterPro" id="IPR023209">
    <property type="entry name" value="DAO"/>
</dbReference>
<dbReference type="SUPFAM" id="SSF51971">
    <property type="entry name" value="Nucleotide-binding domain"/>
    <property type="match status" value="1"/>
</dbReference>
<dbReference type="Proteomes" id="UP000033140">
    <property type="component" value="Unassembled WGS sequence"/>
</dbReference>
<dbReference type="PANTHER" id="PTHR11530">
    <property type="entry name" value="D-AMINO ACID OXIDASE"/>
    <property type="match status" value="1"/>
</dbReference>
<gene>
    <name evidence="8" type="ORF">G7K_5839-t1</name>
</gene>
<evidence type="ECO:0000256" key="1">
    <source>
        <dbReference type="ARBA" id="ARBA00001974"/>
    </source>
</evidence>
<reference evidence="8 9" key="3">
    <citation type="journal article" date="2015" name="Genome Announc.">
        <title>Draft Genome Sequence of the Archiascomycetous Yeast Saitoella complicata.</title>
        <authorList>
            <person name="Yamauchi K."/>
            <person name="Kondo S."/>
            <person name="Hamamoto M."/>
            <person name="Takahashi Y."/>
            <person name="Ogura Y."/>
            <person name="Hayashi T."/>
            <person name="Nishida H."/>
        </authorList>
    </citation>
    <scope>NUCLEOTIDE SEQUENCE [LARGE SCALE GENOMIC DNA]</scope>
    <source>
        <strain evidence="8 9">NRRL Y-17804</strain>
    </source>
</reference>
<dbReference type="PANTHER" id="PTHR11530:SF11">
    <property type="entry name" value="D-ASPARTATE OXIDASE"/>
    <property type="match status" value="1"/>
</dbReference>
<feature type="binding site" evidence="6">
    <location>
        <position position="251"/>
    </location>
    <ligand>
        <name>FAD</name>
        <dbReference type="ChEBI" id="CHEBI:57692"/>
    </ligand>
</feature>
<dbReference type="AlphaFoldDB" id="A0A0E9NPX4"/>
<accession>A0A0E9NPX4</accession>
<dbReference type="SUPFAM" id="SSF54373">
    <property type="entry name" value="FAD-linked reductases, C-terminal domain"/>
    <property type="match status" value="1"/>
</dbReference>
<evidence type="ECO:0000313" key="8">
    <source>
        <dbReference type="EMBL" id="GAO51746.1"/>
    </source>
</evidence>
<dbReference type="Gene3D" id="3.40.50.720">
    <property type="entry name" value="NAD(P)-binding Rossmann-like Domain"/>
    <property type="match status" value="1"/>
</dbReference>
<protein>
    <recommendedName>
        <fullName evidence="7">FAD dependent oxidoreductase domain-containing protein</fullName>
    </recommendedName>
</protein>
<sequence length="416" mass="45554">MAAFVPSTERLPAITRPGTRLRKTTKRQPQSFTTRTCPALAVLITLPHQQINLFRMSSTTPADRDIVVVGAGVIGLTTALILTQRDPSIASRIHLIAQHFPGDHSIHYTSPWAGANFSSVAGADENAIRWDRMTYQKLCEMAADEKISKEAGIRFIPGREVWDEDVLPDMAKMESWSKYVLDYKVVPKNELPEGTAFGITFRSLVVNPAIYLPYLLSRLTSLGVTTSRTTLPSITAPFTIYPATKVVINCTGVSAQTLKGVEDKKSYPTRGQVVMARAPHVWETVSRHRKQSITYIIPRPYSNGTVTLGGYMQKGVATPDTFASETASILQRTTDLLPALKTLPDESKNRGVDVLRECAGLRPSREGGARVEKERIGEGWLVHNYGAGGTGYQAGWGMSVEAADLVLGILGEKSKL</sequence>
<evidence type="ECO:0000256" key="4">
    <source>
        <dbReference type="ARBA" id="ARBA00022827"/>
    </source>
</evidence>
<proteinExistence type="inferred from homology"/>
<evidence type="ECO:0000256" key="6">
    <source>
        <dbReference type="PIRSR" id="PIRSR000189-1"/>
    </source>
</evidence>
<feature type="binding site" evidence="6">
    <location>
        <position position="295"/>
    </location>
    <ligand>
        <name>D-dopa</name>
        <dbReference type="ChEBI" id="CHEBI:149689"/>
    </ligand>
</feature>
<name>A0A0E9NPX4_SAICN</name>
<dbReference type="Gene3D" id="3.30.9.10">
    <property type="entry name" value="D-Amino Acid Oxidase, subunit A, domain 2"/>
    <property type="match status" value="1"/>
</dbReference>
<dbReference type="Pfam" id="PF01266">
    <property type="entry name" value="DAO"/>
    <property type="match status" value="1"/>
</dbReference>
<keyword evidence="4 6" id="KW-0274">FAD</keyword>
<dbReference type="EMBL" id="BACD03000052">
    <property type="protein sequence ID" value="GAO51746.1"/>
    <property type="molecule type" value="Genomic_DNA"/>
</dbReference>
<dbReference type="STRING" id="698492.A0A0E9NPX4"/>
<dbReference type="InterPro" id="IPR006076">
    <property type="entry name" value="FAD-dep_OxRdtase"/>
</dbReference>
<feature type="binding site" evidence="6">
    <location>
        <position position="288"/>
    </location>
    <ligand>
        <name>D-dopa</name>
        <dbReference type="ChEBI" id="CHEBI:149689"/>
    </ligand>
</feature>
<comment type="similarity">
    <text evidence="2">Belongs to the DAMOX/DASOX family.</text>
</comment>
<evidence type="ECO:0000256" key="3">
    <source>
        <dbReference type="ARBA" id="ARBA00022630"/>
    </source>
</evidence>
<reference evidence="8 9" key="1">
    <citation type="journal article" date="2011" name="J. Gen. Appl. Microbiol.">
        <title>Draft genome sequencing of the enigmatic yeast Saitoella complicata.</title>
        <authorList>
            <person name="Nishida H."/>
            <person name="Hamamoto M."/>
            <person name="Sugiyama J."/>
        </authorList>
    </citation>
    <scope>NUCLEOTIDE SEQUENCE [LARGE SCALE GENOMIC DNA]</scope>
    <source>
        <strain evidence="8 9">NRRL Y-17804</strain>
    </source>
</reference>
<keyword evidence="3" id="KW-0285">Flavoprotein</keyword>
<keyword evidence="9" id="KW-1185">Reference proteome</keyword>